<evidence type="ECO:0000256" key="1">
    <source>
        <dbReference type="SAM" id="MobiDB-lite"/>
    </source>
</evidence>
<keyword evidence="4" id="KW-1185">Reference proteome</keyword>
<evidence type="ECO:0000313" key="4">
    <source>
        <dbReference type="Proteomes" id="UP000271272"/>
    </source>
</evidence>
<feature type="domain" description="DUF6318" evidence="2">
    <location>
        <begin position="27"/>
        <end position="164"/>
    </location>
</feature>
<organism evidence="3 4">
    <name type="scientific">Actinomyces bowdenii</name>
    <dbReference type="NCBI Taxonomy" id="131109"/>
    <lineage>
        <taxon>Bacteria</taxon>
        <taxon>Bacillati</taxon>
        <taxon>Actinomycetota</taxon>
        <taxon>Actinomycetes</taxon>
        <taxon>Actinomycetales</taxon>
        <taxon>Actinomycetaceae</taxon>
        <taxon>Actinomyces</taxon>
    </lineage>
</organism>
<dbReference type="OrthoDB" id="3261133at2"/>
<proteinExistence type="predicted"/>
<dbReference type="Pfam" id="PF19843">
    <property type="entry name" value="DUF6318"/>
    <property type="match status" value="1"/>
</dbReference>
<sequence length="168" mass="18372">MGADPSGGPVAELPAEQEASRRAALATALPERPAGMDENSPAGAIATAEYFVQLYPYVYATGDLEQWRAMSREDCVFCTSVIDNVTELHSKGGWRDPWVHTVTNTQYVEPGPGSDYSRIDVVFNQDISYTYDGSGADPEASEPQIGTTVLFAMKYENGRWIIREGEVV</sequence>
<dbReference type="EMBL" id="RQZC01000008">
    <property type="protein sequence ID" value="RRD29366.1"/>
    <property type="molecule type" value="Genomic_DNA"/>
</dbReference>
<dbReference type="AlphaFoldDB" id="A0A3P1V6S7"/>
<evidence type="ECO:0000313" key="3">
    <source>
        <dbReference type="EMBL" id="RRD29366.1"/>
    </source>
</evidence>
<name>A0A3P1V6S7_9ACTO</name>
<gene>
    <name evidence="3" type="ORF">EII10_06475</name>
</gene>
<dbReference type="InterPro" id="IPR046281">
    <property type="entry name" value="DUF6318"/>
</dbReference>
<protein>
    <recommendedName>
        <fullName evidence="2">DUF6318 domain-containing protein</fullName>
    </recommendedName>
</protein>
<feature type="region of interest" description="Disordered" evidence="1">
    <location>
        <begin position="1"/>
        <end position="24"/>
    </location>
</feature>
<evidence type="ECO:0000259" key="2">
    <source>
        <dbReference type="Pfam" id="PF19843"/>
    </source>
</evidence>
<dbReference type="Proteomes" id="UP000271272">
    <property type="component" value="Unassembled WGS sequence"/>
</dbReference>
<reference evidence="3 4" key="1">
    <citation type="submission" date="2018-11" db="EMBL/GenBank/DDBJ databases">
        <title>Genomes From Bacteria Associated with the Canine Oral Cavity: a Test Case for Automated Genome-Based Taxonomic Assignment.</title>
        <authorList>
            <person name="Coil D.A."/>
            <person name="Jospin G."/>
            <person name="Darling A.E."/>
            <person name="Wallis C."/>
            <person name="Davis I.J."/>
            <person name="Harris S."/>
            <person name="Eisen J.A."/>
            <person name="Holcombe L.J."/>
            <person name="O'Flynn C."/>
        </authorList>
    </citation>
    <scope>NUCLEOTIDE SEQUENCE [LARGE SCALE GENOMIC DNA]</scope>
    <source>
        <strain evidence="3 4">OH5050</strain>
    </source>
</reference>
<accession>A0A3P1V6S7</accession>
<comment type="caution">
    <text evidence="3">The sequence shown here is derived from an EMBL/GenBank/DDBJ whole genome shotgun (WGS) entry which is preliminary data.</text>
</comment>